<organism evidence="6 7">
    <name type="scientific">Yinghuangia soli</name>
    <dbReference type="NCBI Taxonomy" id="2908204"/>
    <lineage>
        <taxon>Bacteria</taxon>
        <taxon>Bacillati</taxon>
        <taxon>Actinomycetota</taxon>
        <taxon>Actinomycetes</taxon>
        <taxon>Kitasatosporales</taxon>
        <taxon>Streptomycetaceae</taxon>
        <taxon>Yinghuangia</taxon>
    </lineage>
</organism>
<feature type="domain" description="Nudix hydrolase" evidence="5">
    <location>
        <begin position="12"/>
        <end position="144"/>
    </location>
</feature>
<name>A0AA41U2U4_9ACTN</name>
<evidence type="ECO:0000256" key="2">
    <source>
        <dbReference type="ARBA" id="ARBA00022801"/>
    </source>
</evidence>
<protein>
    <submittedName>
        <fullName evidence="6">NUDIX hydrolase</fullName>
    </submittedName>
</protein>
<evidence type="ECO:0000313" key="6">
    <source>
        <dbReference type="EMBL" id="MCF2531031.1"/>
    </source>
</evidence>
<dbReference type="PROSITE" id="PS00893">
    <property type="entry name" value="NUDIX_BOX"/>
    <property type="match status" value="1"/>
</dbReference>
<proteinExistence type="predicted"/>
<dbReference type="PANTHER" id="PTHR43046">
    <property type="entry name" value="GDP-MANNOSE MANNOSYL HYDROLASE"/>
    <property type="match status" value="1"/>
</dbReference>
<keyword evidence="4" id="KW-1133">Transmembrane helix</keyword>
<evidence type="ECO:0000256" key="3">
    <source>
        <dbReference type="ARBA" id="ARBA00022842"/>
    </source>
</evidence>
<evidence type="ECO:0000256" key="4">
    <source>
        <dbReference type="SAM" id="Phobius"/>
    </source>
</evidence>
<accession>A0AA41U2U4</accession>
<keyword evidence="2 6" id="KW-0378">Hydrolase</keyword>
<comment type="caution">
    <text evidence="6">The sequence shown here is derived from an EMBL/GenBank/DDBJ whole genome shotgun (WGS) entry which is preliminary data.</text>
</comment>
<evidence type="ECO:0000259" key="5">
    <source>
        <dbReference type="PROSITE" id="PS51462"/>
    </source>
</evidence>
<dbReference type="PROSITE" id="PS51462">
    <property type="entry name" value="NUDIX"/>
    <property type="match status" value="1"/>
</dbReference>
<sequence length="162" mass="17768">MMPHEDWLATLPRHYVAAAVLVIDPAGRVLLLDAKHRVRHLLPGGCVDHGEDPRTAAARELREETGLDLDVGPPLDVDWRPSDPDTDGTMAAPVLQFIFDGGTIPADTEISLDAESHNWRWATLDQATDLLESAGHDRLRRAYQARAQRTCGYGISAQGAQD</sequence>
<dbReference type="RefSeq" id="WP_235055698.1">
    <property type="nucleotide sequence ID" value="NZ_JAKFHA010000020.1"/>
</dbReference>
<reference evidence="6" key="1">
    <citation type="submission" date="2022-01" db="EMBL/GenBank/DDBJ databases">
        <title>Genome-Based Taxonomic Classification of the Phylum Actinobacteria.</title>
        <authorList>
            <person name="Gao Y."/>
        </authorList>
    </citation>
    <scope>NUCLEOTIDE SEQUENCE</scope>
    <source>
        <strain evidence="6">KLBMP 8922</strain>
    </source>
</reference>
<dbReference type="Pfam" id="PF00293">
    <property type="entry name" value="NUDIX"/>
    <property type="match status" value="1"/>
</dbReference>
<dbReference type="InterPro" id="IPR000086">
    <property type="entry name" value="NUDIX_hydrolase_dom"/>
</dbReference>
<dbReference type="AlphaFoldDB" id="A0AA41U2U4"/>
<keyword evidence="7" id="KW-1185">Reference proteome</keyword>
<dbReference type="InterPro" id="IPR020084">
    <property type="entry name" value="NUDIX_hydrolase_CS"/>
</dbReference>
<keyword evidence="4" id="KW-0812">Transmembrane</keyword>
<dbReference type="PANTHER" id="PTHR43046:SF12">
    <property type="entry name" value="GDP-MANNOSE MANNOSYL HYDROLASE"/>
    <property type="match status" value="1"/>
</dbReference>
<evidence type="ECO:0000256" key="1">
    <source>
        <dbReference type="ARBA" id="ARBA00001946"/>
    </source>
</evidence>
<dbReference type="InterPro" id="IPR015797">
    <property type="entry name" value="NUDIX_hydrolase-like_dom_sf"/>
</dbReference>
<gene>
    <name evidence="6" type="ORF">LZ495_27980</name>
</gene>
<dbReference type="SUPFAM" id="SSF55811">
    <property type="entry name" value="Nudix"/>
    <property type="match status" value="1"/>
</dbReference>
<keyword evidence="4" id="KW-0472">Membrane</keyword>
<dbReference type="Proteomes" id="UP001165378">
    <property type="component" value="Unassembled WGS sequence"/>
</dbReference>
<dbReference type="Gene3D" id="3.90.79.10">
    <property type="entry name" value="Nucleoside Triphosphate Pyrophosphohydrolase"/>
    <property type="match status" value="1"/>
</dbReference>
<keyword evidence="3" id="KW-0460">Magnesium</keyword>
<dbReference type="GO" id="GO:0016787">
    <property type="term" value="F:hydrolase activity"/>
    <property type="evidence" value="ECO:0007669"/>
    <property type="project" value="UniProtKB-KW"/>
</dbReference>
<dbReference type="EMBL" id="JAKFHA010000020">
    <property type="protein sequence ID" value="MCF2531031.1"/>
    <property type="molecule type" value="Genomic_DNA"/>
</dbReference>
<evidence type="ECO:0000313" key="7">
    <source>
        <dbReference type="Proteomes" id="UP001165378"/>
    </source>
</evidence>
<comment type="cofactor">
    <cofactor evidence="1">
        <name>Mg(2+)</name>
        <dbReference type="ChEBI" id="CHEBI:18420"/>
    </cofactor>
</comment>
<feature type="transmembrane region" description="Helical" evidence="4">
    <location>
        <begin position="12"/>
        <end position="31"/>
    </location>
</feature>